<dbReference type="EMBL" id="OV651813">
    <property type="protein sequence ID" value="CAH1099380.1"/>
    <property type="molecule type" value="Genomic_DNA"/>
</dbReference>
<organism evidence="2 3">
    <name type="scientific">Psylliodes chrysocephalus</name>
    <dbReference type="NCBI Taxonomy" id="3402493"/>
    <lineage>
        <taxon>Eukaryota</taxon>
        <taxon>Metazoa</taxon>
        <taxon>Ecdysozoa</taxon>
        <taxon>Arthropoda</taxon>
        <taxon>Hexapoda</taxon>
        <taxon>Insecta</taxon>
        <taxon>Pterygota</taxon>
        <taxon>Neoptera</taxon>
        <taxon>Endopterygota</taxon>
        <taxon>Coleoptera</taxon>
        <taxon>Polyphaga</taxon>
        <taxon>Cucujiformia</taxon>
        <taxon>Chrysomeloidea</taxon>
        <taxon>Chrysomelidae</taxon>
        <taxon>Galerucinae</taxon>
        <taxon>Alticini</taxon>
        <taxon>Psylliodes</taxon>
    </lineage>
</organism>
<evidence type="ECO:0000313" key="3">
    <source>
        <dbReference type="Proteomes" id="UP001153636"/>
    </source>
</evidence>
<dbReference type="OrthoDB" id="6614499at2759"/>
<feature type="compositionally biased region" description="Polar residues" evidence="1">
    <location>
        <begin position="750"/>
        <end position="759"/>
    </location>
</feature>
<proteinExistence type="predicted"/>
<dbReference type="AlphaFoldDB" id="A0A9P0G756"/>
<sequence length="912" mass="102744">MEIDHGEGSPSPPPPKPPDIHIVSPKLVKQNIFKNNENIVSLNNQDENSTNFSQTIGNINSDKVSQTNSLIPNPLNGAAIKNDINTNNISNQKLHTYYKSTDLGPLQVYIENNCTDFRGKIMMDPDSFKKTKRKIRCTHEFNQLHRESLAITPSKSSASEKKVSKKNNAFFYLPKVDMDFGCKENSSPNISEKKLSKRKRQNESSKGLLQNICNSDIKETWNERSNETSVDGERKDSTEILFKKRRKKKKQLSFKEQSKAGSNEDLSNIKMGISIIDKTIKQSVSQNDTEQNLDSNDNITKMQNFDPIDHVKVRKSKSILNTFNKHPSRKSTIKTSSKSLSDLAPSPIGSEEISDDVFSDSFKLSETVECNNELFPSENNSNKSNTFELQSSIFDVSQLPVIQSIKKDLGNCENNGNKRLKSLNTRKSVNNIKIEKCMRSKSSSGNSSKMNKASLSNVSYSSRKSVRFTDCKNDNDFSILEQNNSIKYRKSPYISNFSKNRSKNEQHLFDISPNGTSTNFNETYEMISPTKSESKITKRKKWNRSLGASILDSTGLIHTVSPPWEIEESNNSFNFSYGSNSSLAMNLFDLNCQIIHSPQKETANCSTPIKIASTEENRNSLGKNPSIIVHSLKQSKSTGTLKWADSPIGKASCSKKTIQTDNKANYGSSNKKVKVPNFALIHQKAYDKLENLKDMTERKALRTKLLLSGRKPNIENLEVKSPRFKIKSPKSKKLLRFIPKRKSLDKLKEQQASSSSNTGTKDEVAPSTSNPKVITDKSLKNKIKSNIPKLTKKPIEDQKKGLTKLSLKSVTDEKKSKQGEIKAVVNKTKVVKNSIETRRNAVQDQIKAVANKTKGVRNSIETRRNAVQDQIKAVANKTKGVRNSIETRRNAVQHVRSNRRFELLMKMRKGKH</sequence>
<feature type="region of interest" description="Disordered" evidence="1">
    <location>
        <begin position="326"/>
        <end position="346"/>
    </location>
</feature>
<keyword evidence="3" id="KW-1185">Reference proteome</keyword>
<reference evidence="2" key="1">
    <citation type="submission" date="2022-01" db="EMBL/GenBank/DDBJ databases">
        <authorList>
            <person name="King R."/>
        </authorList>
    </citation>
    <scope>NUCLEOTIDE SEQUENCE</scope>
</reference>
<protein>
    <submittedName>
        <fullName evidence="2">Uncharacterized protein</fullName>
    </submittedName>
</protein>
<evidence type="ECO:0000256" key="1">
    <source>
        <dbReference type="SAM" id="MobiDB-lite"/>
    </source>
</evidence>
<feature type="region of interest" description="Disordered" evidence="1">
    <location>
        <begin position="246"/>
        <end position="265"/>
    </location>
</feature>
<dbReference type="Proteomes" id="UP001153636">
    <property type="component" value="Chromosome 1"/>
</dbReference>
<accession>A0A9P0G756</accession>
<gene>
    <name evidence="2" type="ORF">PSYICH_LOCUS471</name>
</gene>
<name>A0A9P0G756_9CUCU</name>
<feature type="region of interest" description="Disordered" evidence="1">
    <location>
        <begin position="183"/>
        <end position="209"/>
    </location>
</feature>
<evidence type="ECO:0000313" key="2">
    <source>
        <dbReference type="EMBL" id="CAH1099380.1"/>
    </source>
</evidence>
<feature type="region of interest" description="Disordered" evidence="1">
    <location>
        <begin position="1"/>
        <end position="21"/>
    </location>
</feature>
<feature type="region of interest" description="Disordered" evidence="1">
    <location>
        <begin position="745"/>
        <end position="780"/>
    </location>
</feature>